<name>A0ABV3P669_9ACTN</name>
<gene>
    <name evidence="2" type="ORF">AB1207_08230</name>
</gene>
<organism evidence="2 3">
    <name type="scientific">Kineococcus endophyticus</name>
    <dbReference type="NCBI Taxonomy" id="1181883"/>
    <lineage>
        <taxon>Bacteria</taxon>
        <taxon>Bacillati</taxon>
        <taxon>Actinomycetota</taxon>
        <taxon>Actinomycetes</taxon>
        <taxon>Kineosporiales</taxon>
        <taxon>Kineosporiaceae</taxon>
        <taxon>Kineococcus</taxon>
    </lineage>
</organism>
<evidence type="ECO:0000313" key="2">
    <source>
        <dbReference type="EMBL" id="MEW9264732.1"/>
    </source>
</evidence>
<feature type="compositionally biased region" description="Low complexity" evidence="1">
    <location>
        <begin position="15"/>
        <end position="27"/>
    </location>
</feature>
<evidence type="ECO:0000256" key="1">
    <source>
        <dbReference type="SAM" id="MobiDB-lite"/>
    </source>
</evidence>
<comment type="caution">
    <text evidence="2">The sequence shown here is derived from an EMBL/GenBank/DDBJ whole genome shotgun (WGS) entry which is preliminary data.</text>
</comment>
<dbReference type="RefSeq" id="WP_367637525.1">
    <property type="nucleotide sequence ID" value="NZ_JBFNQN010000005.1"/>
</dbReference>
<accession>A0ABV3P669</accession>
<evidence type="ECO:0000313" key="3">
    <source>
        <dbReference type="Proteomes" id="UP001555826"/>
    </source>
</evidence>
<feature type="compositionally biased region" description="Polar residues" evidence="1">
    <location>
        <begin position="1"/>
        <end position="14"/>
    </location>
</feature>
<dbReference type="Proteomes" id="UP001555826">
    <property type="component" value="Unassembled WGS sequence"/>
</dbReference>
<keyword evidence="3" id="KW-1185">Reference proteome</keyword>
<reference evidence="2 3" key="1">
    <citation type="submission" date="2024-07" db="EMBL/GenBank/DDBJ databases">
        <authorList>
            <person name="Thanompreechachai J."/>
            <person name="Duangmal K."/>
        </authorList>
    </citation>
    <scope>NUCLEOTIDE SEQUENCE [LARGE SCALE GENOMIC DNA]</scope>
    <source>
        <strain evidence="2 3">KCTC 19886</strain>
    </source>
</reference>
<protein>
    <submittedName>
        <fullName evidence="2">Uncharacterized protein</fullName>
    </submittedName>
</protein>
<feature type="region of interest" description="Disordered" evidence="1">
    <location>
        <begin position="1"/>
        <end position="69"/>
    </location>
</feature>
<sequence length="69" mass="7228">MISLESATWGSQAVTTPAPTPSGSTTGDASGRERRRRPAMVIRRPTAGDAVEVGPADPQHPAGRVDIYL</sequence>
<dbReference type="EMBL" id="JBFNQN010000005">
    <property type="protein sequence ID" value="MEW9264732.1"/>
    <property type="molecule type" value="Genomic_DNA"/>
</dbReference>
<proteinExistence type="predicted"/>